<dbReference type="NCBIfam" id="NF006508">
    <property type="entry name" value="PRK08944.1"/>
    <property type="match status" value="1"/>
</dbReference>
<organism evidence="9">
    <name type="scientific">hydrothermal vent metagenome</name>
    <dbReference type="NCBI Taxonomy" id="652676"/>
    <lineage>
        <taxon>unclassified sequences</taxon>
        <taxon>metagenomes</taxon>
        <taxon>ecological metagenomes</taxon>
    </lineage>
</organism>
<keyword evidence="3" id="KW-1003">Cell membrane</keyword>
<dbReference type="SUPFAM" id="SSF103088">
    <property type="entry name" value="OmpA-like"/>
    <property type="match status" value="1"/>
</dbReference>
<protein>
    <submittedName>
        <fullName evidence="9">Flagellar motor rotation protein MotB</fullName>
    </submittedName>
</protein>
<dbReference type="PANTHER" id="PTHR30329:SF21">
    <property type="entry name" value="LIPOPROTEIN YIAD-RELATED"/>
    <property type="match status" value="1"/>
</dbReference>
<dbReference type="Pfam" id="PF13677">
    <property type="entry name" value="MotB_plug"/>
    <property type="match status" value="1"/>
</dbReference>
<keyword evidence="9" id="KW-0282">Flagellum</keyword>
<gene>
    <name evidence="9" type="ORF">MNBD_GAMMA06-1927</name>
</gene>
<keyword evidence="5 7" id="KW-1133">Transmembrane helix</keyword>
<dbReference type="Gene3D" id="3.30.1330.60">
    <property type="entry name" value="OmpA-like domain"/>
    <property type="match status" value="1"/>
</dbReference>
<sequence length="333" mass="37547">MSDCECVEVKCEEGIPAWVMTFADLMSLLLAFFVLLFSFSEMDKNVYKELAGSLKDAFGVQREIKVRETPRGINIIAREFSPGKPKPTVHNEVRQMTTDESKMFAVFTDASKEGQENQSKKSDEVEDKAFNAMREETETTGNAELSEEDLAMINRIKSDSEALREALNEEIDQGLIDMEVTQQRIILMVREKGSFLSGSADLIEPFKVVIDKISEVFNDFDGVIIVAGHTDNFPIKTYRFRSNWELSSSRAVSVIHELLKDKVLKEKKFEIAAYADTQPVDSNASAIGRAKNRRVEIMMDYSKNTHDETTDAGVEKTVHKEVHKEDLVGAVIP</sequence>
<dbReference type="InterPro" id="IPR025713">
    <property type="entry name" value="MotB-like_N_dom"/>
</dbReference>
<keyword evidence="4 7" id="KW-0812">Transmembrane</keyword>
<dbReference type="PROSITE" id="PS51123">
    <property type="entry name" value="OMPA_2"/>
    <property type="match status" value="1"/>
</dbReference>
<accession>A0A3B0WAR7</accession>
<evidence type="ECO:0000259" key="8">
    <source>
        <dbReference type="PROSITE" id="PS51123"/>
    </source>
</evidence>
<proteinExistence type="inferred from homology"/>
<dbReference type="PANTHER" id="PTHR30329">
    <property type="entry name" value="STATOR ELEMENT OF FLAGELLAR MOTOR COMPLEX"/>
    <property type="match status" value="1"/>
</dbReference>
<feature type="transmembrane region" description="Helical" evidence="7">
    <location>
        <begin position="17"/>
        <end position="39"/>
    </location>
</feature>
<keyword evidence="9" id="KW-0969">Cilium</keyword>
<comment type="subcellular location">
    <subcellularLocation>
        <location evidence="1">Cell membrane</location>
        <topology evidence="1">Single-pass membrane protein</topology>
    </subcellularLocation>
</comment>
<evidence type="ECO:0000256" key="4">
    <source>
        <dbReference type="ARBA" id="ARBA00022692"/>
    </source>
</evidence>
<dbReference type="CDD" id="cd07185">
    <property type="entry name" value="OmpA_C-like"/>
    <property type="match status" value="1"/>
</dbReference>
<keyword evidence="9" id="KW-0966">Cell projection</keyword>
<feature type="domain" description="OmpA-like" evidence="8">
    <location>
        <begin position="182"/>
        <end position="303"/>
    </location>
</feature>
<dbReference type="AlphaFoldDB" id="A0A3B0WAR7"/>
<comment type="similarity">
    <text evidence="2">Belongs to the MotB family.</text>
</comment>
<dbReference type="InterPro" id="IPR036737">
    <property type="entry name" value="OmpA-like_sf"/>
</dbReference>
<evidence type="ECO:0000256" key="5">
    <source>
        <dbReference type="ARBA" id="ARBA00022989"/>
    </source>
</evidence>
<evidence type="ECO:0000313" key="9">
    <source>
        <dbReference type="EMBL" id="VAW53055.1"/>
    </source>
</evidence>
<dbReference type="GO" id="GO:0005886">
    <property type="term" value="C:plasma membrane"/>
    <property type="evidence" value="ECO:0007669"/>
    <property type="project" value="UniProtKB-SubCell"/>
</dbReference>
<evidence type="ECO:0000256" key="1">
    <source>
        <dbReference type="ARBA" id="ARBA00004162"/>
    </source>
</evidence>
<reference evidence="9" key="1">
    <citation type="submission" date="2018-06" db="EMBL/GenBank/DDBJ databases">
        <authorList>
            <person name="Zhirakovskaya E."/>
        </authorList>
    </citation>
    <scope>NUCLEOTIDE SEQUENCE</scope>
</reference>
<dbReference type="InterPro" id="IPR050330">
    <property type="entry name" value="Bact_OuterMem_StrucFunc"/>
</dbReference>
<name>A0A3B0WAR7_9ZZZZ</name>
<evidence type="ECO:0000256" key="2">
    <source>
        <dbReference type="ARBA" id="ARBA00008914"/>
    </source>
</evidence>
<dbReference type="EMBL" id="UOFD01000057">
    <property type="protein sequence ID" value="VAW53055.1"/>
    <property type="molecule type" value="Genomic_DNA"/>
</dbReference>
<keyword evidence="6 7" id="KW-0472">Membrane</keyword>
<evidence type="ECO:0000256" key="3">
    <source>
        <dbReference type="ARBA" id="ARBA00022475"/>
    </source>
</evidence>
<evidence type="ECO:0000256" key="6">
    <source>
        <dbReference type="ARBA" id="ARBA00023136"/>
    </source>
</evidence>
<dbReference type="Pfam" id="PF00691">
    <property type="entry name" value="OmpA"/>
    <property type="match status" value="1"/>
</dbReference>
<dbReference type="InterPro" id="IPR006665">
    <property type="entry name" value="OmpA-like"/>
</dbReference>
<evidence type="ECO:0000256" key="7">
    <source>
        <dbReference type="SAM" id="Phobius"/>
    </source>
</evidence>